<evidence type="ECO:0000256" key="1">
    <source>
        <dbReference type="SAM" id="SignalP"/>
    </source>
</evidence>
<evidence type="ECO:0000259" key="2">
    <source>
        <dbReference type="SMART" id="SM00458"/>
    </source>
</evidence>
<keyword evidence="1" id="KW-0732">Signal</keyword>
<dbReference type="SMART" id="SM00458">
    <property type="entry name" value="RICIN"/>
    <property type="match status" value="1"/>
</dbReference>
<organism evidence="3 4">
    <name type="scientific">Vibrio genomosp. F6 str. FF-238</name>
    <dbReference type="NCBI Taxonomy" id="1191298"/>
    <lineage>
        <taxon>Bacteria</taxon>
        <taxon>Pseudomonadati</taxon>
        <taxon>Pseudomonadota</taxon>
        <taxon>Gammaproteobacteria</taxon>
        <taxon>Vibrionales</taxon>
        <taxon>Vibrionaceae</taxon>
        <taxon>Vibrio</taxon>
    </lineage>
</organism>
<gene>
    <name evidence="3" type="ORF">A130_05910</name>
</gene>
<feature type="signal peptide" evidence="1">
    <location>
        <begin position="1"/>
        <end position="22"/>
    </location>
</feature>
<evidence type="ECO:0000313" key="4">
    <source>
        <dbReference type="Proteomes" id="UP000094165"/>
    </source>
</evidence>
<reference evidence="3 4" key="1">
    <citation type="journal article" date="2012" name="Science">
        <title>Ecological populations of bacteria act as socially cohesive units of antibiotic production and resistance.</title>
        <authorList>
            <person name="Cordero O.X."/>
            <person name="Wildschutte H."/>
            <person name="Kirkup B."/>
            <person name="Proehl S."/>
            <person name="Ngo L."/>
            <person name="Hussain F."/>
            <person name="Le Roux F."/>
            <person name="Mincer T."/>
            <person name="Polz M.F."/>
        </authorList>
    </citation>
    <scope>NUCLEOTIDE SEQUENCE [LARGE SCALE GENOMIC DNA]</scope>
    <source>
        <strain evidence="3 4">FF-238</strain>
    </source>
</reference>
<dbReference type="InterPro" id="IPR035992">
    <property type="entry name" value="Ricin_B-like_lectins"/>
</dbReference>
<feature type="chain" id="PRO_5009173300" description="Ricin B lectin domain-containing protein" evidence="1">
    <location>
        <begin position="23"/>
        <end position="396"/>
    </location>
</feature>
<dbReference type="Pfam" id="PF00652">
    <property type="entry name" value="Ricin_B_lectin"/>
    <property type="match status" value="1"/>
</dbReference>
<proteinExistence type="predicted"/>
<feature type="domain" description="Ricin B lectin" evidence="2">
    <location>
        <begin position="32"/>
        <end position="166"/>
    </location>
</feature>
<protein>
    <recommendedName>
        <fullName evidence="2">Ricin B lectin domain-containing protein</fullName>
    </recommendedName>
</protein>
<dbReference type="Proteomes" id="UP000094165">
    <property type="component" value="Unassembled WGS sequence"/>
</dbReference>
<dbReference type="AlphaFoldDB" id="A0A1E5CX59"/>
<comment type="caution">
    <text evidence="3">The sequence shown here is derived from an EMBL/GenBank/DDBJ whole genome shotgun (WGS) entry which is preliminary data.</text>
</comment>
<name>A0A1E5CX59_9VIBR</name>
<sequence>MRSNYSLLSILVFSSLSSMGHASEFSEVALPSHFYLQQENQNGLCLQPRSSLNVSSRLTLNSCDTEDQNEGMNQVFMFDADAGNIRLQQDPSLCLGVNAAAQGADLMLQQCEINQPMQSFVYTAQHQIKIKDELDFCLSSGRQNHLTERAELWRCDGSEDQVWLSQKDEKLLSKIDFSTLPIEFTFDIDTDLDGVSEAVPYWQTDIYAFNAFNFALQAYSGMNQDRLDALEVVLPRIQRIMRTPEFKTLLLSNQQIIDKGIVKPIEVWRDIQGQSEPMYIKGVVRNGSTGAANSTYISLSLGRYQILIDGAESNYENVKTAVGTLTHEYTHVIGYAHDTKVPYAMTYKFGEIYSPKNWGYSTIELSSYPGVIDNLTLQQMAIPDGSGTEKFSLRAK</sequence>
<dbReference type="EMBL" id="AJYW02000160">
    <property type="protein sequence ID" value="OEE75219.1"/>
    <property type="molecule type" value="Genomic_DNA"/>
</dbReference>
<accession>A0A1E5CX59</accession>
<dbReference type="PROSITE" id="PS50231">
    <property type="entry name" value="RICIN_B_LECTIN"/>
    <property type="match status" value="1"/>
</dbReference>
<dbReference type="RefSeq" id="WP_017052028.1">
    <property type="nucleotide sequence ID" value="NZ_AJYW02000160.1"/>
</dbReference>
<keyword evidence="4" id="KW-1185">Reference proteome</keyword>
<dbReference type="Gene3D" id="2.80.10.50">
    <property type="match status" value="1"/>
</dbReference>
<evidence type="ECO:0000313" key="3">
    <source>
        <dbReference type="EMBL" id="OEE75219.1"/>
    </source>
</evidence>
<dbReference type="SUPFAM" id="SSF50370">
    <property type="entry name" value="Ricin B-like lectins"/>
    <property type="match status" value="1"/>
</dbReference>
<dbReference type="InterPro" id="IPR000772">
    <property type="entry name" value="Ricin_B_lectin"/>
</dbReference>